<gene>
    <name evidence="1" type="ORF">BO66DRAFT_391913</name>
</gene>
<name>A0ACD1H935_9EURO</name>
<dbReference type="Proteomes" id="UP000249661">
    <property type="component" value="Unassembled WGS sequence"/>
</dbReference>
<dbReference type="EMBL" id="KZ824956">
    <property type="protein sequence ID" value="RAH70106.1"/>
    <property type="molecule type" value="Genomic_DNA"/>
</dbReference>
<evidence type="ECO:0000313" key="2">
    <source>
        <dbReference type="Proteomes" id="UP000249661"/>
    </source>
</evidence>
<reference evidence="1" key="1">
    <citation type="submission" date="2018-02" db="EMBL/GenBank/DDBJ databases">
        <title>The genomes of Aspergillus section Nigri reveals drivers in fungal speciation.</title>
        <authorList>
            <consortium name="DOE Joint Genome Institute"/>
            <person name="Vesth T.C."/>
            <person name="Nybo J."/>
            <person name="Theobald S."/>
            <person name="Brandl J."/>
            <person name="Frisvad J.C."/>
            <person name="Nielsen K.F."/>
            <person name="Lyhne E.K."/>
            <person name="Kogle M.E."/>
            <person name="Kuo A."/>
            <person name="Riley R."/>
            <person name="Clum A."/>
            <person name="Nolan M."/>
            <person name="Lipzen A."/>
            <person name="Salamov A."/>
            <person name="Henrissat B."/>
            <person name="Wiebenga A."/>
            <person name="De vries R.P."/>
            <person name="Grigoriev I.V."/>
            <person name="Mortensen U.H."/>
            <person name="Andersen M.R."/>
            <person name="Baker S.E."/>
        </authorList>
    </citation>
    <scope>NUCLEOTIDE SEQUENCE</scope>
    <source>
        <strain evidence="1">CBS 121060</strain>
    </source>
</reference>
<accession>A0ACD1H935</accession>
<proteinExistence type="predicted"/>
<protein>
    <submittedName>
        <fullName evidence="1">Uncharacterized protein</fullName>
    </submittedName>
</protein>
<keyword evidence="2" id="KW-1185">Reference proteome</keyword>
<organism evidence="1 2">
    <name type="scientific">Aspergillus aculeatinus CBS 121060</name>
    <dbReference type="NCBI Taxonomy" id="1448322"/>
    <lineage>
        <taxon>Eukaryota</taxon>
        <taxon>Fungi</taxon>
        <taxon>Dikarya</taxon>
        <taxon>Ascomycota</taxon>
        <taxon>Pezizomycotina</taxon>
        <taxon>Eurotiomycetes</taxon>
        <taxon>Eurotiomycetidae</taxon>
        <taxon>Eurotiales</taxon>
        <taxon>Aspergillaceae</taxon>
        <taxon>Aspergillus</taxon>
        <taxon>Aspergillus subgen. Circumdati</taxon>
    </lineage>
</organism>
<sequence length="483" mass="52271">MAIDAMEIDSHVASPAANRSPEKERKRKHKDTSSPSKKKRKHTVTDEEATPMPIREKKSSSSSSSSSKKSTIKSQKKSTTTTPAESSPYTLTTATLYLPLSPISISPTHAQASLMAEHLSPLLLTYYPPLEGIVLAYSNVTISSTPPNSPESAAAGAATEDHPQPLTLARTAGEYGVLYVYLTATFLVFRPQRGQLLEGWVNVQSEGFLGAIALNLFSVGIERKRLPSNWKWIPPGDEHEDESTTTTTTTTAKNTPKDDETNSSTTNSDDSDSDTSESDPKPQFDPELEHFSPVTLASDANPLNPSNSNPDISTTNDLNNTNEDDDDGAEGYFQSVSGHRVRGTIKFRVVDIDVIPGSERDRGFISIEGTMLSSEEEARVLEDERNGILSTGLGGSGMGTPRRQASVDAPPSVSFTVPLSAAPADRVDELRDDDVVVDDDAKKAEDTAATPTKTKPKKEKKSKSSSSSVKKEKKEKKEKKSKD</sequence>
<evidence type="ECO:0000313" key="1">
    <source>
        <dbReference type="EMBL" id="RAH70106.1"/>
    </source>
</evidence>